<evidence type="ECO:0000256" key="1">
    <source>
        <dbReference type="SAM" id="MobiDB-lite"/>
    </source>
</evidence>
<sequence>MPTNNRYQPLKRQRCDQRIVSTRRAGLDRRSNRQKQSQNRKRMSLRYYIFHPKANIHASIMQFSREFTGLNKNTYEEKTNDIVKNIEWNKRVDILFSVN</sequence>
<accession>Q6D5A7</accession>
<keyword evidence="3" id="KW-1185">Reference proteome</keyword>
<dbReference type="Proteomes" id="UP000007966">
    <property type="component" value="Chromosome"/>
</dbReference>
<evidence type="ECO:0000313" key="3">
    <source>
        <dbReference type="Proteomes" id="UP000007966"/>
    </source>
</evidence>
<dbReference type="EMBL" id="BX950851">
    <property type="protein sequence ID" value="CAG75035.1"/>
    <property type="molecule type" value="Genomic_DNA"/>
</dbReference>
<proteinExistence type="predicted"/>
<organism evidence="2 3">
    <name type="scientific">Pectobacterium atrosepticum (strain SCRI 1043 / ATCC BAA-672)</name>
    <name type="common">Erwinia carotovora subsp. atroseptica</name>
    <dbReference type="NCBI Taxonomy" id="218491"/>
    <lineage>
        <taxon>Bacteria</taxon>
        <taxon>Pseudomonadati</taxon>
        <taxon>Pseudomonadota</taxon>
        <taxon>Gammaproteobacteria</taxon>
        <taxon>Enterobacterales</taxon>
        <taxon>Pectobacteriaceae</taxon>
        <taxon>Pectobacterium</taxon>
    </lineage>
</organism>
<dbReference type="AlphaFoldDB" id="Q6D5A7"/>
<dbReference type="KEGG" id="eca:ECA2133"/>
<name>Q6D5A7_PECAS</name>
<dbReference type="HOGENOM" id="CLU_2317689_0_0_6"/>
<feature type="region of interest" description="Disordered" evidence="1">
    <location>
        <begin position="1"/>
        <end position="42"/>
    </location>
</feature>
<reference evidence="2" key="1">
    <citation type="submission" date="2004-02" db="EMBL/GenBank/DDBJ databases">
        <title>The genome sequence of the enterobacterial phytopathogen Erwinia carotovora subsp. atroseptica SCRI1043 and functional genomic identification of novel virulence factors.</title>
        <authorList>
            <person name="Bell K.S."/>
            <person name="Sebaihia M."/>
            <person name="Pritchard L."/>
            <person name="Holden M."/>
            <person name="Hyman L.J."/>
            <person name="Holeva M.C."/>
            <person name="Thomson N.R."/>
            <person name="Bentley S.D."/>
            <person name="Churcher C."/>
            <person name="Mungall K."/>
            <person name="Atkin R."/>
            <person name="Bason N."/>
            <person name="Brooks K."/>
            <person name="Chillingworth T."/>
            <person name="Clark K."/>
            <person name="Doggett J."/>
            <person name="Fraser A."/>
            <person name="Hance Z."/>
            <person name="Hauser H."/>
            <person name="Jagels K."/>
            <person name="Moule S."/>
            <person name="Norbertczak H."/>
            <person name="Ormond D."/>
            <person name="Price C."/>
            <person name="Quail M.A."/>
            <person name="Sanders M."/>
            <person name="Walker D."/>
            <person name="Whitehead S."/>
            <person name="Salmond G.P.C."/>
            <person name="Birch P.R.J."/>
            <person name="Barrell B.G."/>
            <person name="Parkhill J."/>
            <person name="Toth I.K."/>
        </authorList>
    </citation>
    <scope>NUCLEOTIDE SEQUENCE</scope>
    <source>
        <strain evidence="2">SCRI1043</strain>
    </source>
</reference>
<gene>
    <name evidence="2" type="ordered locus">ECA2133</name>
</gene>
<evidence type="ECO:0000313" key="2">
    <source>
        <dbReference type="EMBL" id="CAG75035.1"/>
    </source>
</evidence>
<protein>
    <submittedName>
        <fullName evidence="2">Uncharacterized protein</fullName>
    </submittedName>
</protein>